<organism evidence="1 2">
    <name type="scientific">Gordonia tangerina</name>
    <dbReference type="NCBI Taxonomy" id="2911060"/>
    <lineage>
        <taxon>Bacteria</taxon>
        <taxon>Bacillati</taxon>
        <taxon>Actinomycetota</taxon>
        <taxon>Actinomycetes</taxon>
        <taxon>Mycobacteriales</taxon>
        <taxon>Gordoniaceae</taxon>
        <taxon>Gordonia</taxon>
    </lineage>
</organism>
<proteinExistence type="predicted"/>
<evidence type="ECO:0000313" key="1">
    <source>
        <dbReference type="EMBL" id="MCF3937183.1"/>
    </source>
</evidence>
<comment type="caution">
    <text evidence="1">The sequence shown here is derived from an EMBL/GenBank/DDBJ whole genome shotgun (WGS) entry which is preliminary data.</text>
</comment>
<accession>A0ABS9DDI0</accession>
<dbReference type="EMBL" id="JAKGCU010000001">
    <property type="protein sequence ID" value="MCF3937183.1"/>
    <property type="molecule type" value="Genomic_DNA"/>
</dbReference>
<dbReference type="Proteomes" id="UP001108089">
    <property type="component" value="Unassembled WGS sequence"/>
</dbReference>
<evidence type="ECO:0008006" key="3">
    <source>
        <dbReference type="Google" id="ProtNLM"/>
    </source>
</evidence>
<name>A0ABS9DDI0_9ACTN</name>
<dbReference type="RefSeq" id="WP_235721788.1">
    <property type="nucleotide sequence ID" value="NZ_JAKGCU010000001.1"/>
</dbReference>
<sequence>MSDMTWMSETVAPATARIVVAPKGFCPGCVRTKRRLSDAIAAGRVTVIPGDTDAAAGVIADLDDIDPGARRIAPIVVVYGADGSPLDAWSEMREDRVTALRDALAA</sequence>
<keyword evidence="2" id="KW-1185">Reference proteome</keyword>
<protein>
    <recommendedName>
        <fullName evidence="3">Glutaredoxin</fullName>
    </recommendedName>
</protein>
<gene>
    <name evidence="1" type="ORF">L1892_02150</name>
</gene>
<evidence type="ECO:0000313" key="2">
    <source>
        <dbReference type="Proteomes" id="UP001108089"/>
    </source>
</evidence>
<reference evidence="1" key="1">
    <citation type="submission" date="2022-01" db="EMBL/GenBank/DDBJ databases">
        <title>Gordonia xiamenensis sp. nov., isolated from surface seawater in Xiamen.</title>
        <authorList>
            <person name="He Y.F."/>
        </authorList>
    </citation>
    <scope>NUCLEOTIDE SEQUENCE</scope>
    <source>
        <strain evidence="1">GW1C4-4</strain>
    </source>
</reference>